<sequence>MSVTTAPRGTPGVVDALGLLPTIVGNEIVLATVRDTHKAWAGRVHGALNRASKDRTRGVQVVHDGISAGVYGSISFGLATTGMALKTAGRLGMGPRLDDSPRGRFVRAAVNGLIGDRFVSEGSSMAIDMGVRVGGADVPLHRDRLSTAFPDATPRIAVFIHGLSENESYWNLHKDELGTTYAETLAGLGWTPVMLRANTGRSLRDNGVELAALLRTLAAQWPGGVEQIALIGHSMGGLIARAGCAVVTDEEDPWTSLISDVVTLGSPHAGAPIAVALGHGSRLLAHLPETSGFGKILDHRSVGIEDLVEGLGEDVPAMPGVRYRLVAATLSTSPEHPVGRIVGDLLVQVPSAHGRSRSRPDLFPDADVLHVPGTDHFGLLNHPDIHRQLKEWLQ</sequence>
<dbReference type="EMBL" id="JACCAA010000001">
    <property type="protein sequence ID" value="NYG58293.1"/>
    <property type="molecule type" value="Genomic_DNA"/>
</dbReference>
<protein>
    <submittedName>
        <fullName evidence="2">Pimeloyl-ACP methyl ester carboxylesterase</fullName>
    </submittedName>
</protein>
<dbReference type="Gene3D" id="3.40.50.1820">
    <property type="entry name" value="alpha/beta hydrolase"/>
    <property type="match status" value="1"/>
</dbReference>
<accession>A0A7Y9S173</accession>
<evidence type="ECO:0000313" key="3">
    <source>
        <dbReference type="Proteomes" id="UP000540656"/>
    </source>
</evidence>
<organism evidence="2 3">
    <name type="scientific">Nocardioides daedukensis</name>
    <dbReference type="NCBI Taxonomy" id="634462"/>
    <lineage>
        <taxon>Bacteria</taxon>
        <taxon>Bacillati</taxon>
        <taxon>Actinomycetota</taxon>
        <taxon>Actinomycetes</taxon>
        <taxon>Propionibacteriales</taxon>
        <taxon>Nocardioidaceae</taxon>
        <taxon>Nocardioides</taxon>
    </lineage>
</organism>
<feature type="domain" description="GPI inositol-deacylase PGAP1-like alpha/beta" evidence="1">
    <location>
        <begin position="196"/>
        <end position="274"/>
    </location>
</feature>
<comment type="caution">
    <text evidence="2">The sequence shown here is derived from an EMBL/GenBank/DDBJ whole genome shotgun (WGS) entry which is preliminary data.</text>
</comment>
<dbReference type="GO" id="GO:0016788">
    <property type="term" value="F:hydrolase activity, acting on ester bonds"/>
    <property type="evidence" value="ECO:0007669"/>
    <property type="project" value="InterPro"/>
</dbReference>
<dbReference type="SUPFAM" id="SSF53474">
    <property type="entry name" value="alpha/beta-Hydrolases"/>
    <property type="match status" value="1"/>
</dbReference>
<gene>
    <name evidence="2" type="ORF">BJ980_001216</name>
</gene>
<evidence type="ECO:0000259" key="1">
    <source>
        <dbReference type="Pfam" id="PF07819"/>
    </source>
</evidence>
<keyword evidence="3" id="KW-1185">Reference proteome</keyword>
<dbReference type="AlphaFoldDB" id="A0A7Y9S173"/>
<reference evidence="2 3" key="1">
    <citation type="submission" date="2020-07" db="EMBL/GenBank/DDBJ databases">
        <title>Sequencing the genomes of 1000 actinobacteria strains.</title>
        <authorList>
            <person name="Klenk H.-P."/>
        </authorList>
    </citation>
    <scope>NUCLEOTIDE SEQUENCE [LARGE SCALE GENOMIC DNA]</scope>
    <source>
        <strain evidence="2 3">DSM 23819</strain>
    </source>
</reference>
<dbReference type="InterPro" id="IPR012908">
    <property type="entry name" value="PGAP1-ab_dom-like"/>
</dbReference>
<proteinExistence type="predicted"/>
<dbReference type="Pfam" id="PF07819">
    <property type="entry name" value="PGAP1"/>
    <property type="match status" value="1"/>
</dbReference>
<dbReference type="RefSeq" id="WP_179501468.1">
    <property type="nucleotide sequence ID" value="NZ_JACCAA010000001.1"/>
</dbReference>
<dbReference type="InterPro" id="IPR029058">
    <property type="entry name" value="AB_hydrolase_fold"/>
</dbReference>
<dbReference type="Proteomes" id="UP000540656">
    <property type="component" value="Unassembled WGS sequence"/>
</dbReference>
<evidence type="ECO:0000313" key="2">
    <source>
        <dbReference type="EMBL" id="NYG58293.1"/>
    </source>
</evidence>
<name>A0A7Y9S173_9ACTN</name>